<reference evidence="9" key="1">
    <citation type="submission" date="2016-10" db="EMBL/GenBank/DDBJ databases">
        <authorList>
            <person name="Varghese N."/>
            <person name="Submissions S."/>
        </authorList>
    </citation>
    <scope>NUCLEOTIDE SEQUENCE [LARGE SCALE GENOMIC DNA]</scope>
    <source>
        <strain evidence="9">CGMCC 1.8911</strain>
    </source>
</reference>
<dbReference type="AlphaFoldDB" id="A0A1G8VEY2"/>
<dbReference type="NCBIfam" id="TIGR00594">
    <property type="entry name" value="polc"/>
    <property type="match status" value="1"/>
</dbReference>
<organism evidence="8 9">
    <name type="scientific">Jeotgalicoccus aerolatus</name>
    <dbReference type="NCBI Taxonomy" id="709510"/>
    <lineage>
        <taxon>Bacteria</taxon>
        <taxon>Bacillati</taxon>
        <taxon>Bacillota</taxon>
        <taxon>Bacilli</taxon>
        <taxon>Bacillales</taxon>
        <taxon>Staphylococcaceae</taxon>
        <taxon>Jeotgalicoccus</taxon>
    </lineage>
</organism>
<evidence type="ECO:0000256" key="1">
    <source>
        <dbReference type="ARBA" id="ARBA00012417"/>
    </source>
</evidence>
<dbReference type="EC" id="2.7.7.7" evidence="1"/>
<dbReference type="Pfam" id="PF17657">
    <property type="entry name" value="DNA_pol3_finger"/>
    <property type="match status" value="1"/>
</dbReference>
<gene>
    <name evidence="8" type="ORF">SAMN05216187_101318</name>
</gene>
<evidence type="ECO:0000313" key="9">
    <source>
        <dbReference type="Proteomes" id="UP000242700"/>
    </source>
</evidence>
<keyword evidence="3" id="KW-0548">Nucleotidyltransferase</keyword>
<dbReference type="Pfam" id="PF07733">
    <property type="entry name" value="DNA_pol3_alpha"/>
    <property type="match status" value="1"/>
</dbReference>
<evidence type="ECO:0000313" key="8">
    <source>
        <dbReference type="EMBL" id="SDJ64656.1"/>
    </source>
</evidence>
<dbReference type="GO" id="GO:0003887">
    <property type="term" value="F:DNA-directed DNA polymerase activity"/>
    <property type="evidence" value="ECO:0007669"/>
    <property type="project" value="UniProtKB-KW"/>
</dbReference>
<evidence type="ECO:0000259" key="7">
    <source>
        <dbReference type="SMART" id="SM00481"/>
    </source>
</evidence>
<dbReference type="Gene3D" id="3.20.20.140">
    <property type="entry name" value="Metal-dependent hydrolases"/>
    <property type="match status" value="1"/>
</dbReference>
<dbReference type="Pfam" id="PF14579">
    <property type="entry name" value="HHH_6"/>
    <property type="match status" value="1"/>
</dbReference>
<dbReference type="InterPro" id="IPR011708">
    <property type="entry name" value="DNA_pol3_alpha_NTPase_dom"/>
</dbReference>
<keyword evidence="4" id="KW-0235">DNA replication</keyword>
<dbReference type="SUPFAM" id="SSF89550">
    <property type="entry name" value="PHP domain-like"/>
    <property type="match status" value="1"/>
</dbReference>
<dbReference type="PANTHER" id="PTHR32294">
    <property type="entry name" value="DNA POLYMERASE III SUBUNIT ALPHA"/>
    <property type="match status" value="1"/>
</dbReference>
<dbReference type="GO" id="GO:0008408">
    <property type="term" value="F:3'-5' exonuclease activity"/>
    <property type="evidence" value="ECO:0007669"/>
    <property type="project" value="InterPro"/>
</dbReference>
<dbReference type="Gene3D" id="1.10.150.870">
    <property type="match status" value="1"/>
</dbReference>
<evidence type="ECO:0000256" key="4">
    <source>
        <dbReference type="ARBA" id="ARBA00022705"/>
    </source>
</evidence>
<dbReference type="OrthoDB" id="9803237at2"/>
<comment type="catalytic activity">
    <reaction evidence="6">
        <text>DNA(n) + a 2'-deoxyribonucleoside 5'-triphosphate = DNA(n+1) + diphosphate</text>
        <dbReference type="Rhea" id="RHEA:22508"/>
        <dbReference type="Rhea" id="RHEA-COMP:17339"/>
        <dbReference type="Rhea" id="RHEA-COMP:17340"/>
        <dbReference type="ChEBI" id="CHEBI:33019"/>
        <dbReference type="ChEBI" id="CHEBI:61560"/>
        <dbReference type="ChEBI" id="CHEBI:173112"/>
        <dbReference type="EC" id="2.7.7.7"/>
    </reaction>
</comment>
<sequence length="1052" mass="119352">MLNLNVHSAFDFLNSNITLDRLFSTLKKDGQTAAAVTDLNRMHAVYRFMAAAPAHNIKAVPGMEIIIEDGMNGVPLVLLAKNRQGYLELVRLSAMLSYKNLSRTPLAFAAENIHQCIAIGKTEQSLEILSQLAADEDDKYTAHDVKNGDHRYEKVYLKAAHYVKPDERGALKVLNAIRDNVKLDIVSVGNMYGDDCIQTSDMIPKEAEIYLKNNQAVLDKCNVPLPSVQHTLPVFDNPDKISSKDYLMKQLKDKFKRFEDRPDAAEYLKRLNYEYGIITDMGFEDYFLIVADVVNYAKSNGIYVGPGRGSSSASLVSYLLNITEIDPLEHHLLFERFLNPERVNMPDIDIDFEDSRRDEVVEYLIENYGDMRVANIITYGTLSAKMAARDVGRVFGFTDDELKMISNLVPDEAGASLEDAFSSKQFNTLLEADSKYKAFKDITLKIEGLPRHTSTHAAGLLLSSETLTKNVPVIFSEGHVMSQWPMKDVEAAGLLKIDLLGLKNLSLIRHMVSSIHRTDKSFSLNSIQEDPRVYKMLSKGLTLGIFQLESAGIRRVIENFKPESLKDLAAVLALYRPGPMKEIDNFIYRKEHPETIKYPHEDLEDILKETFGVIVYQEQIMQIAGKIAGFSYGEADILRRAMGKKDRAALTNERTHFIDGAVKQKYSTQLAEDIFDLIMEFADYGFVKSHAVAYGQVAYTMAYIKLHYPEYFYAVILTHHRSNDEKISQLLSELKVMRIQLQPPDINQSLWQNTKDEGILLGFSMISGISKPLYEAIVNAKKAEGPFKDIFDLTARTDFKFNEKILRNLIMSGALDSFEENRKTMLQTIPDVLSTVSDGYQHDSFLSSLGFNLKKEYHYAEEMSGLEKIEGEKEALGFYISTHPVLLKHQALEFIPFSLIHHKRKYGKYLLCIEDYRTIKVKKTGQNMAFLTLTDGHSTIDGVLFAKEYFKYHPLLQHSLVAASATYGMRQGKPQLVIDELYSLDDYVQNYVKKTRKIYIRDVDIKEISELLSSDGVPIHDFNTGDVAGYIKTSNIEPLISKIHYENIRLIV</sequence>
<dbReference type="Pfam" id="PF02811">
    <property type="entry name" value="PHP"/>
    <property type="match status" value="1"/>
</dbReference>
<dbReference type="Proteomes" id="UP000242700">
    <property type="component" value="Unassembled WGS sequence"/>
</dbReference>
<evidence type="ECO:0000256" key="3">
    <source>
        <dbReference type="ARBA" id="ARBA00022695"/>
    </source>
</evidence>
<dbReference type="InterPro" id="IPR040982">
    <property type="entry name" value="DNA_pol3_finger"/>
</dbReference>
<dbReference type="PANTHER" id="PTHR32294:SF0">
    <property type="entry name" value="DNA POLYMERASE III SUBUNIT ALPHA"/>
    <property type="match status" value="1"/>
</dbReference>
<dbReference type="SMART" id="SM00481">
    <property type="entry name" value="POLIIIAc"/>
    <property type="match status" value="1"/>
</dbReference>
<dbReference type="InterPro" id="IPR041931">
    <property type="entry name" value="DNA_pol3_alpha_thumb_dom"/>
</dbReference>
<dbReference type="Gene3D" id="1.10.10.1600">
    <property type="entry name" value="Bacterial DNA polymerase III alpha subunit, thumb domain"/>
    <property type="match status" value="1"/>
</dbReference>
<keyword evidence="2" id="KW-0808">Transferase</keyword>
<dbReference type="CDD" id="cd07431">
    <property type="entry name" value="PHP_PolIIIA"/>
    <property type="match status" value="1"/>
</dbReference>
<proteinExistence type="predicted"/>
<name>A0A1G8VEY2_9STAP</name>
<protein>
    <recommendedName>
        <fullName evidence="1">DNA-directed DNA polymerase</fullName>
        <ecNumber evidence="1">2.7.7.7</ecNumber>
    </recommendedName>
</protein>
<dbReference type="RefSeq" id="WP_092594981.1">
    <property type="nucleotide sequence ID" value="NZ_FNFI01000001.1"/>
</dbReference>
<accession>A0A1G8VEY2</accession>
<dbReference type="STRING" id="586411.SAMN05216187_101318"/>
<evidence type="ECO:0000256" key="6">
    <source>
        <dbReference type="ARBA" id="ARBA00049244"/>
    </source>
</evidence>
<dbReference type="CDD" id="cd04485">
    <property type="entry name" value="DnaE_OBF"/>
    <property type="match status" value="1"/>
</dbReference>
<dbReference type="InterPro" id="IPR029460">
    <property type="entry name" value="DNAPol_HHH"/>
</dbReference>
<evidence type="ECO:0000256" key="2">
    <source>
        <dbReference type="ARBA" id="ARBA00022679"/>
    </source>
</evidence>
<feature type="domain" description="Polymerase/histidinol phosphatase N-terminal" evidence="7">
    <location>
        <begin position="2"/>
        <end position="69"/>
    </location>
</feature>
<evidence type="ECO:0000256" key="5">
    <source>
        <dbReference type="ARBA" id="ARBA00022932"/>
    </source>
</evidence>
<dbReference type="InterPro" id="IPR004013">
    <property type="entry name" value="PHP_dom"/>
</dbReference>
<dbReference type="GO" id="GO:0006260">
    <property type="term" value="P:DNA replication"/>
    <property type="evidence" value="ECO:0007669"/>
    <property type="project" value="UniProtKB-KW"/>
</dbReference>
<keyword evidence="5" id="KW-0239">DNA-directed DNA polymerase</keyword>
<dbReference type="InterPro" id="IPR004805">
    <property type="entry name" value="DnaE2/DnaE/PolC"/>
</dbReference>
<dbReference type="InterPro" id="IPR016195">
    <property type="entry name" value="Pol/histidinol_Pase-like"/>
</dbReference>
<dbReference type="EMBL" id="FNFI01000001">
    <property type="protein sequence ID" value="SDJ64656.1"/>
    <property type="molecule type" value="Genomic_DNA"/>
</dbReference>
<dbReference type="InterPro" id="IPR003141">
    <property type="entry name" value="Pol/His_phosphatase_N"/>
</dbReference>